<dbReference type="InterPro" id="IPR036291">
    <property type="entry name" value="NAD(P)-bd_dom_sf"/>
</dbReference>
<keyword evidence="4" id="KW-1185">Reference proteome</keyword>
<evidence type="ECO:0000256" key="2">
    <source>
        <dbReference type="ARBA" id="ARBA00023002"/>
    </source>
</evidence>
<reference evidence="3" key="2">
    <citation type="submission" date="2023-06" db="EMBL/GenBank/DDBJ databases">
        <authorList>
            <consortium name="Lawrence Berkeley National Laboratory"/>
            <person name="Mondo S.J."/>
            <person name="Hensen N."/>
            <person name="Bonometti L."/>
            <person name="Westerberg I."/>
            <person name="Brannstrom I.O."/>
            <person name="Guillou S."/>
            <person name="Cros-Aarteil S."/>
            <person name="Calhoun S."/>
            <person name="Haridas S."/>
            <person name="Kuo A."/>
            <person name="Pangilinan J."/>
            <person name="Riley R."/>
            <person name="Labutti K."/>
            <person name="Andreopoulos B."/>
            <person name="Lipzen A."/>
            <person name="Chen C."/>
            <person name="Yanf M."/>
            <person name="Daum C."/>
            <person name="Ng V."/>
            <person name="Clum A."/>
            <person name="Steindorff A."/>
            <person name="Ohm R."/>
            <person name="Martin F."/>
            <person name="Silar P."/>
            <person name="Natvig D."/>
            <person name="Lalanne C."/>
            <person name="Gautier V."/>
            <person name="Ament-Velasquez S.L."/>
            <person name="Kruys A."/>
            <person name="Hutchinson M.I."/>
            <person name="Powell A.J."/>
            <person name="Barry K."/>
            <person name="Miller A.N."/>
            <person name="Grigoriev I.V."/>
            <person name="Debuchy R."/>
            <person name="Gladieux P."/>
            <person name="Thoren M.H."/>
            <person name="Johannesson H."/>
        </authorList>
    </citation>
    <scope>NUCLEOTIDE SEQUENCE</scope>
    <source>
        <strain evidence="3">CBS 333.67</strain>
    </source>
</reference>
<gene>
    <name evidence="3" type="ORF">B0T15DRAFT_517174</name>
</gene>
<dbReference type="SUPFAM" id="SSF51735">
    <property type="entry name" value="NAD(P)-binding Rossmann-fold domains"/>
    <property type="match status" value="1"/>
</dbReference>
<keyword evidence="2" id="KW-0560">Oxidoreductase</keyword>
<evidence type="ECO:0000313" key="4">
    <source>
        <dbReference type="Proteomes" id="UP001273166"/>
    </source>
</evidence>
<dbReference type="AlphaFoldDB" id="A0AAJ0H1F5"/>
<organism evidence="3 4">
    <name type="scientific">Chaetomium strumarium</name>
    <dbReference type="NCBI Taxonomy" id="1170767"/>
    <lineage>
        <taxon>Eukaryota</taxon>
        <taxon>Fungi</taxon>
        <taxon>Dikarya</taxon>
        <taxon>Ascomycota</taxon>
        <taxon>Pezizomycotina</taxon>
        <taxon>Sordariomycetes</taxon>
        <taxon>Sordariomycetidae</taxon>
        <taxon>Sordariales</taxon>
        <taxon>Chaetomiaceae</taxon>
        <taxon>Chaetomium</taxon>
    </lineage>
</organism>
<sequence>MSPFNFHTTGEEVVSAWPEHIKGRTFLITGPSNKSLAAGAAIDLAKKAPEHIILVGRNKAKIDPVVEQIRSVGAGVQVTFVQCDLSDHDSVRKAADEINANGAIQKIDVVINCAGVMNIHDYTLDKQGIEMTFSACHVGHFLLTNLILPKVLAAGKGARIINVTSVGHTIGPVRFDDPNFSAGAAYDPWSAYGQAKTANILYSVELSRRLADRGVVSNAPHPGGIAETGLVRDTEMHEFDAIGPIAVRNTGREFRLDHPFKTIDGGVSSILAAALDPGFADKPGIYIRDCQPQTPYEYAADPEAAKRLWALSEQLVGQKFDF</sequence>
<evidence type="ECO:0000313" key="3">
    <source>
        <dbReference type="EMBL" id="KAK3310028.1"/>
    </source>
</evidence>
<dbReference type="Proteomes" id="UP001273166">
    <property type="component" value="Unassembled WGS sequence"/>
</dbReference>
<dbReference type="InterPro" id="IPR002347">
    <property type="entry name" value="SDR_fam"/>
</dbReference>
<accession>A0AAJ0H1F5</accession>
<comment type="similarity">
    <text evidence="1">Belongs to the short-chain dehydrogenases/reductases (SDR) family.</text>
</comment>
<dbReference type="PANTHER" id="PTHR24320">
    <property type="entry name" value="RETINOL DEHYDROGENASE"/>
    <property type="match status" value="1"/>
</dbReference>
<dbReference type="GeneID" id="87887130"/>
<dbReference type="GO" id="GO:0016491">
    <property type="term" value="F:oxidoreductase activity"/>
    <property type="evidence" value="ECO:0007669"/>
    <property type="project" value="UniProtKB-KW"/>
</dbReference>
<dbReference type="PANTHER" id="PTHR24320:SF283">
    <property type="entry name" value="RETINOL DEHYDROGENASE 11"/>
    <property type="match status" value="1"/>
</dbReference>
<protein>
    <submittedName>
        <fullName evidence="3">Retinol dehydrogenase 13</fullName>
    </submittedName>
</protein>
<reference evidence="3" key="1">
    <citation type="journal article" date="2023" name="Mol. Phylogenet. Evol.">
        <title>Genome-scale phylogeny and comparative genomics of the fungal order Sordariales.</title>
        <authorList>
            <person name="Hensen N."/>
            <person name="Bonometti L."/>
            <person name="Westerberg I."/>
            <person name="Brannstrom I.O."/>
            <person name="Guillou S."/>
            <person name="Cros-Aarteil S."/>
            <person name="Calhoun S."/>
            <person name="Haridas S."/>
            <person name="Kuo A."/>
            <person name="Mondo S."/>
            <person name="Pangilinan J."/>
            <person name="Riley R."/>
            <person name="LaButti K."/>
            <person name="Andreopoulos B."/>
            <person name="Lipzen A."/>
            <person name="Chen C."/>
            <person name="Yan M."/>
            <person name="Daum C."/>
            <person name="Ng V."/>
            <person name="Clum A."/>
            <person name="Steindorff A."/>
            <person name="Ohm R.A."/>
            <person name="Martin F."/>
            <person name="Silar P."/>
            <person name="Natvig D.O."/>
            <person name="Lalanne C."/>
            <person name="Gautier V."/>
            <person name="Ament-Velasquez S.L."/>
            <person name="Kruys A."/>
            <person name="Hutchinson M.I."/>
            <person name="Powell A.J."/>
            <person name="Barry K."/>
            <person name="Miller A.N."/>
            <person name="Grigoriev I.V."/>
            <person name="Debuchy R."/>
            <person name="Gladieux P."/>
            <person name="Hiltunen Thoren M."/>
            <person name="Johannesson H."/>
        </authorList>
    </citation>
    <scope>NUCLEOTIDE SEQUENCE</scope>
    <source>
        <strain evidence="3">CBS 333.67</strain>
    </source>
</reference>
<comment type="caution">
    <text evidence="3">The sequence shown here is derived from an EMBL/GenBank/DDBJ whole genome shotgun (WGS) entry which is preliminary data.</text>
</comment>
<dbReference type="PRINTS" id="PR00081">
    <property type="entry name" value="GDHRDH"/>
</dbReference>
<dbReference type="Gene3D" id="3.40.50.720">
    <property type="entry name" value="NAD(P)-binding Rossmann-like Domain"/>
    <property type="match status" value="1"/>
</dbReference>
<dbReference type="RefSeq" id="XP_062725808.1">
    <property type="nucleotide sequence ID" value="XM_062868301.1"/>
</dbReference>
<dbReference type="EMBL" id="JAUDZG010000001">
    <property type="protein sequence ID" value="KAK3310028.1"/>
    <property type="molecule type" value="Genomic_DNA"/>
</dbReference>
<evidence type="ECO:0000256" key="1">
    <source>
        <dbReference type="ARBA" id="ARBA00006484"/>
    </source>
</evidence>
<proteinExistence type="inferred from homology"/>
<name>A0AAJ0H1F5_9PEZI</name>
<dbReference type="Pfam" id="PF00106">
    <property type="entry name" value="adh_short"/>
    <property type="match status" value="1"/>
</dbReference>